<keyword evidence="2" id="KW-0813">Transport</keyword>
<dbReference type="GO" id="GO:1902600">
    <property type="term" value="P:proton transmembrane transport"/>
    <property type="evidence" value="ECO:0007669"/>
    <property type="project" value="InterPro"/>
</dbReference>
<accession>A0A644ZNV9</accession>
<feature type="transmembrane region" description="Helical" evidence="8">
    <location>
        <begin position="319"/>
        <end position="338"/>
    </location>
</feature>
<proteinExistence type="predicted"/>
<reference evidence="10" key="1">
    <citation type="submission" date="2019-08" db="EMBL/GenBank/DDBJ databases">
        <authorList>
            <person name="Kucharzyk K."/>
            <person name="Murdoch R.W."/>
            <person name="Higgins S."/>
            <person name="Loffler F."/>
        </authorList>
    </citation>
    <scope>NUCLEOTIDE SEQUENCE</scope>
</reference>
<feature type="transmembrane region" description="Helical" evidence="8">
    <location>
        <begin position="295"/>
        <end position="313"/>
    </location>
</feature>
<gene>
    <name evidence="10" type="primary">kefB_12</name>
    <name evidence="10" type="ORF">SDC9_89101</name>
</gene>
<feature type="transmembrane region" description="Helical" evidence="8">
    <location>
        <begin position="359"/>
        <end position="376"/>
    </location>
</feature>
<dbReference type="GO" id="GO:0015297">
    <property type="term" value="F:antiporter activity"/>
    <property type="evidence" value="ECO:0007669"/>
    <property type="project" value="UniProtKB-KW"/>
</dbReference>
<keyword evidence="6" id="KW-0406">Ion transport</keyword>
<feature type="transmembrane region" description="Helical" evidence="8">
    <location>
        <begin position="86"/>
        <end position="105"/>
    </location>
</feature>
<feature type="domain" description="Cation/H+ exchanger transmembrane" evidence="9">
    <location>
        <begin position="45"/>
        <end position="408"/>
    </location>
</feature>
<feature type="transmembrane region" description="Helical" evidence="8">
    <location>
        <begin position="37"/>
        <end position="54"/>
    </location>
</feature>
<evidence type="ECO:0000256" key="7">
    <source>
        <dbReference type="ARBA" id="ARBA00023136"/>
    </source>
</evidence>
<feature type="transmembrane region" description="Helical" evidence="8">
    <location>
        <begin position="117"/>
        <end position="138"/>
    </location>
</feature>
<keyword evidence="4 8" id="KW-0812">Transmembrane</keyword>
<evidence type="ECO:0000256" key="8">
    <source>
        <dbReference type="SAM" id="Phobius"/>
    </source>
</evidence>
<feature type="transmembrane region" description="Helical" evidence="8">
    <location>
        <begin position="144"/>
        <end position="164"/>
    </location>
</feature>
<feature type="transmembrane region" description="Helical" evidence="8">
    <location>
        <begin position="61"/>
        <end position="80"/>
    </location>
</feature>
<sequence length="733" mass="81129">MRFCVKKKNIPTSTTLSMNSFLEHLADGFHIPLQNPVLVFSLILAIILLAPVLLRKLNIPSIIGLIISGAVIGPFGLNILEKNSAVDLFSTIGLLYIMFIAGLELDFSEFRTNKFKTFLFGIFTFSIPILVGFPVMYYVLGYDLLPAMLIASMFSTRTLVAYPIVSKLGISKNKAVAVTVGGTIIADTGVLISLTMLLGAEHGGSGRDFWIQMSLSILLFAVFMFFAVPRIAKWFFDKLESEKYSHYIFVLAVVFFSAFLAEAAGMEPIIGAFVAGLSLNKLIPATSSLMNRIEFIGNSLFIPFFLISVGMLVDVRVLFDGYAALLIAAILAVVSLSGKWLAALSTQIIFRFSRAQRSLVFGLSSAHAAAVLAISLIGNKAGLIDETILNGIIILILITCIFSSFVTERAARKVVLEMDSAPVTTEHTKGLHKEHILIPVTEIKPMEKMIDFVALLKDHKSVHPVSMLAVVPNDEDSESRILKAQSDLEKCVKHASATETKVNIAVTIDQHFLSGIARKSREIMAETIMFPWPENGGLYDKKSDFRLDALLDHLNKTLFICQVVKPISSHKKIIVVVPPLSEKESDFGLWMTKIIQLATELKMEMVFFSNGTTRGAVANALIALKTQVPNELRPFDDWDDFLILSRFIREDDVVVFIGARKGAVSYNNQFENIPAKLEKYFPRNTKMLVYPQQITAHSIIDSYGDISHETLNIGIEAVQKIGKEIGNIFKKEE</sequence>
<keyword evidence="3" id="KW-0050">Antiport</keyword>
<dbReference type="AlphaFoldDB" id="A0A644ZNV9"/>
<dbReference type="EMBL" id="VSSQ01009731">
    <property type="protein sequence ID" value="MPM42436.1"/>
    <property type="molecule type" value="Genomic_DNA"/>
</dbReference>
<evidence type="ECO:0000256" key="1">
    <source>
        <dbReference type="ARBA" id="ARBA00004141"/>
    </source>
</evidence>
<evidence type="ECO:0000256" key="3">
    <source>
        <dbReference type="ARBA" id="ARBA00022449"/>
    </source>
</evidence>
<feature type="transmembrane region" description="Helical" evidence="8">
    <location>
        <begin position="388"/>
        <end position="406"/>
    </location>
</feature>
<evidence type="ECO:0000256" key="5">
    <source>
        <dbReference type="ARBA" id="ARBA00022989"/>
    </source>
</evidence>
<evidence type="ECO:0000256" key="6">
    <source>
        <dbReference type="ARBA" id="ARBA00023065"/>
    </source>
</evidence>
<keyword evidence="7 8" id="KW-0472">Membrane</keyword>
<dbReference type="Pfam" id="PF00999">
    <property type="entry name" value="Na_H_Exchanger"/>
    <property type="match status" value="1"/>
</dbReference>
<dbReference type="PANTHER" id="PTHR43562">
    <property type="entry name" value="NAPA-TYPE SODIUM/HYDROGEN ANTIPORTER"/>
    <property type="match status" value="1"/>
</dbReference>
<comment type="subcellular location">
    <subcellularLocation>
        <location evidence="1">Membrane</location>
        <topology evidence="1">Multi-pass membrane protein</topology>
    </subcellularLocation>
</comment>
<dbReference type="PANTHER" id="PTHR43562:SF4">
    <property type="entry name" value="NA(+)_H(+) ANTIPORTER NHAS5"/>
    <property type="match status" value="1"/>
</dbReference>
<protein>
    <submittedName>
        <fullName evidence="10">Glutathione-regulated potassium-efflux system protein KefB</fullName>
    </submittedName>
</protein>
<dbReference type="GO" id="GO:0016020">
    <property type="term" value="C:membrane"/>
    <property type="evidence" value="ECO:0007669"/>
    <property type="project" value="UniProtKB-SubCell"/>
</dbReference>
<evidence type="ECO:0000313" key="10">
    <source>
        <dbReference type="EMBL" id="MPM42436.1"/>
    </source>
</evidence>
<evidence type="ECO:0000256" key="4">
    <source>
        <dbReference type="ARBA" id="ARBA00022692"/>
    </source>
</evidence>
<evidence type="ECO:0000259" key="9">
    <source>
        <dbReference type="Pfam" id="PF00999"/>
    </source>
</evidence>
<feature type="transmembrane region" description="Helical" evidence="8">
    <location>
        <begin position="176"/>
        <end position="197"/>
    </location>
</feature>
<organism evidence="10">
    <name type="scientific">bioreactor metagenome</name>
    <dbReference type="NCBI Taxonomy" id="1076179"/>
    <lineage>
        <taxon>unclassified sequences</taxon>
        <taxon>metagenomes</taxon>
        <taxon>ecological metagenomes</taxon>
    </lineage>
</organism>
<dbReference type="InterPro" id="IPR038770">
    <property type="entry name" value="Na+/solute_symporter_sf"/>
</dbReference>
<feature type="transmembrane region" description="Helical" evidence="8">
    <location>
        <begin position="209"/>
        <end position="232"/>
    </location>
</feature>
<comment type="caution">
    <text evidence="10">The sequence shown here is derived from an EMBL/GenBank/DDBJ whole genome shotgun (WGS) entry which is preliminary data.</text>
</comment>
<name>A0A644ZNV9_9ZZZZ</name>
<feature type="transmembrane region" description="Helical" evidence="8">
    <location>
        <begin position="266"/>
        <end position="283"/>
    </location>
</feature>
<evidence type="ECO:0000256" key="2">
    <source>
        <dbReference type="ARBA" id="ARBA00022448"/>
    </source>
</evidence>
<feature type="transmembrane region" description="Helical" evidence="8">
    <location>
        <begin position="244"/>
        <end position="260"/>
    </location>
</feature>
<dbReference type="InterPro" id="IPR006153">
    <property type="entry name" value="Cation/H_exchanger_TM"/>
</dbReference>
<dbReference type="Gene3D" id="1.20.1530.20">
    <property type="match status" value="1"/>
</dbReference>
<keyword evidence="5 8" id="KW-1133">Transmembrane helix</keyword>